<evidence type="ECO:0000259" key="1">
    <source>
        <dbReference type="Pfam" id="PF00078"/>
    </source>
</evidence>
<dbReference type="InterPro" id="IPR000477">
    <property type="entry name" value="RT_dom"/>
</dbReference>
<dbReference type="AlphaFoldDB" id="A0AAW2WBP9"/>
<reference evidence="2" key="1">
    <citation type="submission" date="2020-06" db="EMBL/GenBank/DDBJ databases">
        <authorList>
            <person name="Li T."/>
            <person name="Hu X."/>
            <person name="Zhang T."/>
            <person name="Song X."/>
            <person name="Zhang H."/>
            <person name="Dai N."/>
            <person name="Sheng W."/>
            <person name="Hou X."/>
            <person name="Wei L."/>
        </authorList>
    </citation>
    <scope>NUCLEOTIDE SEQUENCE</scope>
    <source>
        <strain evidence="2">KEN1</strain>
        <tissue evidence="2">Leaf</tissue>
    </source>
</reference>
<dbReference type="SUPFAM" id="SSF56672">
    <property type="entry name" value="DNA/RNA polymerases"/>
    <property type="match status" value="1"/>
</dbReference>
<comment type="caution">
    <text evidence="2">The sequence shown here is derived from an EMBL/GenBank/DDBJ whole genome shotgun (WGS) entry which is preliminary data.</text>
</comment>
<protein>
    <submittedName>
        <fullName evidence="2">LINE-1 retrotransposable element O protein</fullName>
    </submittedName>
</protein>
<feature type="domain" description="Reverse transcriptase" evidence="1">
    <location>
        <begin position="215"/>
        <end position="339"/>
    </location>
</feature>
<dbReference type="InterPro" id="IPR043502">
    <property type="entry name" value="DNA/RNA_pol_sf"/>
</dbReference>
<proteinExistence type="predicted"/>
<reference evidence="2" key="2">
    <citation type="journal article" date="2024" name="Plant">
        <title>Genomic evolution and insights into agronomic trait innovations of Sesamum species.</title>
        <authorList>
            <person name="Miao H."/>
            <person name="Wang L."/>
            <person name="Qu L."/>
            <person name="Liu H."/>
            <person name="Sun Y."/>
            <person name="Le M."/>
            <person name="Wang Q."/>
            <person name="Wei S."/>
            <person name="Zheng Y."/>
            <person name="Lin W."/>
            <person name="Duan Y."/>
            <person name="Cao H."/>
            <person name="Xiong S."/>
            <person name="Wang X."/>
            <person name="Wei L."/>
            <person name="Li C."/>
            <person name="Ma Q."/>
            <person name="Ju M."/>
            <person name="Zhao R."/>
            <person name="Li G."/>
            <person name="Mu C."/>
            <person name="Tian Q."/>
            <person name="Mei H."/>
            <person name="Zhang T."/>
            <person name="Gao T."/>
            <person name="Zhang H."/>
        </authorList>
    </citation>
    <scope>NUCLEOTIDE SEQUENCE</scope>
    <source>
        <strain evidence="2">KEN1</strain>
    </source>
</reference>
<evidence type="ECO:0000313" key="2">
    <source>
        <dbReference type="EMBL" id="KAL0439150.1"/>
    </source>
</evidence>
<name>A0AAW2WBP9_9LAMI</name>
<dbReference type="PANTHER" id="PTHR46890">
    <property type="entry name" value="NON-LTR RETROLELEMENT REVERSE TRANSCRIPTASE-LIKE PROTEIN-RELATED"/>
    <property type="match status" value="1"/>
</dbReference>
<organism evidence="2">
    <name type="scientific">Sesamum latifolium</name>
    <dbReference type="NCBI Taxonomy" id="2727402"/>
    <lineage>
        <taxon>Eukaryota</taxon>
        <taxon>Viridiplantae</taxon>
        <taxon>Streptophyta</taxon>
        <taxon>Embryophyta</taxon>
        <taxon>Tracheophyta</taxon>
        <taxon>Spermatophyta</taxon>
        <taxon>Magnoliopsida</taxon>
        <taxon>eudicotyledons</taxon>
        <taxon>Gunneridae</taxon>
        <taxon>Pentapetalae</taxon>
        <taxon>asterids</taxon>
        <taxon>lamiids</taxon>
        <taxon>Lamiales</taxon>
        <taxon>Pedaliaceae</taxon>
        <taxon>Sesamum</taxon>
    </lineage>
</organism>
<accession>A0AAW2WBP9</accession>
<sequence length="503" mass="58152">MKGGDQCMHIFFQKVATRMAVKQVFQINVAHGHTNTKQTEVVNEFVRYFQQLLGGKRRSRFLDHNYLRPWARHLVTKEEASDRIKPVIKEEVKWAFFDIAEDKSSGPDGYSADFYKAAWPIVGDEVTQAVLEFLLHGRLLKPVNTMLLALIPKVQPPQLLLIFVIFLAAMSSTKPLPRYWCSVYNMYWIRLLVPLRTLLFRDDLLETTFCSLKSYSPRCALKVELRKAYDMVDWDFLFAALKLFSFPVRFISWIRECVSTTTFSICLNDNIHGFFLGVRGLKQGDPMSPYFFVLVMEVLRVTFQQHIEQNMGFMYHWKCCEVGLFQLCFADDLLLFRHADDSSIMEGVLLVRYFGQLISSRLSIVDCNSQIGYPEVAWKQVSLPYDEGGQAIRDISALNLALMSRHLWAVLESSPSSIWVSLINNVHLRSKTVWTASINTGSWGWCKILRLWAILLSHVDYRIGDGEWFSLWQDPWHSFGPLIHRFPCGPQPTNTALDDNCTR</sequence>
<dbReference type="EMBL" id="JACGWN010000008">
    <property type="protein sequence ID" value="KAL0439150.1"/>
    <property type="molecule type" value="Genomic_DNA"/>
</dbReference>
<dbReference type="PANTHER" id="PTHR46890:SF48">
    <property type="entry name" value="RNA-DIRECTED DNA POLYMERASE"/>
    <property type="match status" value="1"/>
</dbReference>
<dbReference type="InterPro" id="IPR052343">
    <property type="entry name" value="Retrotransposon-Effector_Assoc"/>
</dbReference>
<gene>
    <name evidence="2" type="ORF">Slati_2398000</name>
</gene>
<dbReference type="Pfam" id="PF00078">
    <property type="entry name" value="RVT_1"/>
    <property type="match status" value="1"/>
</dbReference>